<dbReference type="AlphaFoldDB" id="A0AAW0Y2Z3"/>
<evidence type="ECO:0000313" key="3">
    <source>
        <dbReference type="Proteomes" id="UP001445076"/>
    </source>
</evidence>
<accession>A0AAW0Y2Z3</accession>
<dbReference type="EMBL" id="JARKIK010000009">
    <property type="protein sequence ID" value="KAK8749735.1"/>
    <property type="molecule type" value="Genomic_DNA"/>
</dbReference>
<feature type="region of interest" description="Disordered" evidence="1">
    <location>
        <begin position="205"/>
        <end position="227"/>
    </location>
</feature>
<feature type="region of interest" description="Disordered" evidence="1">
    <location>
        <begin position="62"/>
        <end position="83"/>
    </location>
</feature>
<evidence type="ECO:0000313" key="2">
    <source>
        <dbReference type="EMBL" id="KAK8749735.1"/>
    </source>
</evidence>
<keyword evidence="3" id="KW-1185">Reference proteome</keyword>
<comment type="caution">
    <text evidence="2">The sequence shown here is derived from an EMBL/GenBank/DDBJ whole genome shotgun (WGS) entry which is preliminary data.</text>
</comment>
<feature type="non-terminal residue" evidence="2">
    <location>
        <position position="507"/>
    </location>
</feature>
<dbReference type="Proteomes" id="UP001445076">
    <property type="component" value="Unassembled WGS sequence"/>
</dbReference>
<name>A0AAW0Y2Z3_CHEQU</name>
<feature type="compositionally biased region" description="Polar residues" evidence="1">
    <location>
        <begin position="205"/>
        <end position="218"/>
    </location>
</feature>
<organism evidence="2 3">
    <name type="scientific">Cherax quadricarinatus</name>
    <name type="common">Australian red claw crayfish</name>
    <dbReference type="NCBI Taxonomy" id="27406"/>
    <lineage>
        <taxon>Eukaryota</taxon>
        <taxon>Metazoa</taxon>
        <taxon>Ecdysozoa</taxon>
        <taxon>Arthropoda</taxon>
        <taxon>Crustacea</taxon>
        <taxon>Multicrustacea</taxon>
        <taxon>Malacostraca</taxon>
        <taxon>Eumalacostraca</taxon>
        <taxon>Eucarida</taxon>
        <taxon>Decapoda</taxon>
        <taxon>Pleocyemata</taxon>
        <taxon>Astacidea</taxon>
        <taxon>Parastacoidea</taxon>
        <taxon>Parastacidae</taxon>
        <taxon>Cherax</taxon>
    </lineage>
</organism>
<proteinExistence type="predicted"/>
<protein>
    <submittedName>
        <fullName evidence="2">Uncharacterized protein</fullName>
    </submittedName>
</protein>
<reference evidence="2 3" key="1">
    <citation type="journal article" date="2024" name="BMC Genomics">
        <title>Genome assembly of redclaw crayfish (Cherax quadricarinatus) provides insights into its immune adaptation and hypoxia tolerance.</title>
        <authorList>
            <person name="Liu Z."/>
            <person name="Zheng J."/>
            <person name="Li H."/>
            <person name="Fang K."/>
            <person name="Wang S."/>
            <person name="He J."/>
            <person name="Zhou D."/>
            <person name="Weng S."/>
            <person name="Chi M."/>
            <person name="Gu Z."/>
            <person name="He J."/>
            <person name="Li F."/>
            <person name="Wang M."/>
        </authorList>
    </citation>
    <scope>NUCLEOTIDE SEQUENCE [LARGE SCALE GENOMIC DNA]</scope>
    <source>
        <strain evidence="2">ZL_2023a</strain>
    </source>
</reference>
<feature type="compositionally biased region" description="Low complexity" evidence="1">
    <location>
        <begin position="64"/>
        <end position="81"/>
    </location>
</feature>
<evidence type="ECO:0000256" key="1">
    <source>
        <dbReference type="SAM" id="MobiDB-lite"/>
    </source>
</evidence>
<sequence>MTLKVGSFPSSIAMTSSTSLPLQLLAMITSPGPFFLCVVVTVCVVDCVFSHTSVTEADASHWIPKTQSPSRPSTSTDSSITQGEAMNSPYPDLMFTGGHIGDHHNYDHAHSTELAVVPGLVVPSGRDGVTGSADHNTHYKLSPKHIYGEITDVPLTVNSSKGISESSNAGIELFRYLGKKVLPHPPVNVRNISTYEIEIQNISETGNTNGSAVTSESLGESERETQRTGEILHLSREIFRTINKKLYAKNRNNGEQTASTEEYVRMAQTNSETGDSIHTSTNLMPHLHDVTSVGSMAPRVPEHADSNAQVGDVSQAGDGIYVDGVAGVDQHLPDGYYEHNLQYSDTNSWDASDYIQYSDYSAYENHGDHNYDESNPLQSSDHDANYSHYLSGDPERWLEFEQAIPCEPEKCLCAVFQVHVDLLVGDYLSEGRAVSDEFNIQGDEGVADHIYYNDDLLHERSGNESRQSLGELDLELRGPGQERGHPQYEVLCNASYIVRSFVTIVQD</sequence>
<gene>
    <name evidence="2" type="ORF">OTU49_015509</name>
</gene>